<keyword evidence="1" id="KW-0175">Coiled coil</keyword>
<keyword evidence="2" id="KW-0472">Membrane</keyword>
<proteinExistence type="predicted"/>
<dbReference type="EMBL" id="MGGX01000028">
    <property type="protein sequence ID" value="OGM55002.1"/>
    <property type="molecule type" value="Genomic_DNA"/>
</dbReference>
<reference evidence="3 4" key="1">
    <citation type="journal article" date="2016" name="Nat. Commun.">
        <title>Thousands of microbial genomes shed light on interconnected biogeochemical processes in an aquifer system.</title>
        <authorList>
            <person name="Anantharaman K."/>
            <person name="Brown C.T."/>
            <person name="Hug L.A."/>
            <person name="Sharon I."/>
            <person name="Castelle C.J."/>
            <person name="Probst A.J."/>
            <person name="Thomas B.C."/>
            <person name="Singh A."/>
            <person name="Wilkins M.J."/>
            <person name="Karaoz U."/>
            <person name="Brodie E.L."/>
            <person name="Williams K.H."/>
            <person name="Hubbard S.S."/>
            <person name="Banfield J.F."/>
        </authorList>
    </citation>
    <scope>NUCLEOTIDE SEQUENCE [LARGE SCALE GENOMIC DNA]</scope>
</reference>
<keyword evidence="2" id="KW-1133">Transmembrane helix</keyword>
<dbReference type="Pfam" id="PF04977">
    <property type="entry name" value="DivIC"/>
    <property type="match status" value="1"/>
</dbReference>
<comment type="caution">
    <text evidence="3">The sequence shown here is derived from an EMBL/GenBank/DDBJ whole genome shotgun (WGS) entry which is preliminary data.</text>
</comment>
<dbReference type="Proteomes" id="UP000177794">
    <property type="component" value="Unassembled WGS sequence"/>
</dbReference>
<protein>
    <recommendedName>
        <fullName evidence="5">Cell division protein FtsL</fullName>
    </recommendedName>
</protein>
<dbReference type="InterPro" id="IPR007060">
    <property type="entry name" value="FtsL/DivIC"/>
</dbReference>
<dbReference type="AlphaFoldDB" id="A0A1F8ATC8"/>
<evidence type="ECO:0000256" key="1">
    <source>
        <dbReference type="SAM" id="Coils"/>
    </source>
</evidence>
<name>A0A1F8ATC8_9BACT</name>
<gene>
    <name evidence="3" type="ORF">A3E15_02270</name>
</gene>
<organism evidence="3 4">
    <name type="scientific">Candidatus Woesebacteria bacterium RIFCSPHIGHO2_12_FULL_42_9</name>
    <dbReference type="NCBI Taxonomy" id="1802511"/>
    <lineage>
        <taxon>Bacteria</taxon>
        <taxon>Candidatus Woeseibacteriota</taxon>
    </lineage>
</organism>
<dbReference type="STRING" id="1802511.A3E15_02270"/>
<keyword evidence="2" id="KW-0812">Transmembrane</keyword>
<feature type="transmembrane region" description="Helical" evidence="2">
    <location>
        <begin position="20"/>
        <end position="37"/>
    </location>
</feature>
<evidence type="ECO:0008006" key="5">
    <source>
        <dbReference type="Google" id="ProtNLM"/>
    </source>
</evidence>
<sequence length="129" mass="14744">MLDKVIQSAKLKLGKSLRYIFIALFLVLSISLIRNIIKISQAGKVVGEASLRVEILKEENLKLQERLSEVQGEAYVEKELRDKLGLAKEGETILVLPEEDIVRSLAPKLAEEEETLPDPNWKKWLKLFF</sequence>
<evidence type="ECO:0000313" key="3">
    <source>
        <dbReference type="EMBL" id="OGM55002.1"/>
    </source>
</evidence>
<evidence type="ECO:0000313" key="4">
    <source>
        <dbReference type="Proteomes" id="UP000177794"/>
    </source>
</evidence>
<accession>A0A1F8ATC8</accession>
<feature type="coiled-coil region" evidence="1">
    <location>
        <begin position="46"/>
        <end position="73"/>
    </location>
</feature>
<evidence type="ECO:0000256" key="2">
    <source>
        <dbReference type="SAM" id="Phobius"/>
    </source>
</evidence>